<evidence type="ECO:0000313" key="3">
    <source>
        <dbReference type="Proteomes" id="UP000054248"/>
    </source>
</evidence>
<sequence length="463" mass="49508">MALEASNALLQSSLTTHSSLAAVLADSSFDRSMDVQIRYLARRMGAEGGQENGLDKVLEEVVGLISSSGLEDALTPSSVENAAANGATRGGAASSIGYDNDGLTRSLPAEDHMEQLRMHQLSSSPSNTKLRRNKASTGSQQKRLRLSDGPRPRSPPPRPFTQAISVESPNRAGYERNDASETIVLPSTSGTRTAPQEVLLFDPLPSATNTISSGSNIYQSSSSQPGTPITPSAYNMLSHIHSRSSSVSRAASPEAFKTTFRNSPRISIKVMAPDPESPVPTRGRGMVDAKPSLNQGWKASDLTVSPLGTQKTWPQRLRSQSPQLHNPYENEDMPQTPPTSTRIPSASMVDLRSTLETSPKLPRLTINPPADEVGFLPSTSYKASLSLRKILAEAEKQNTLPVSDIAKGKQRAEGERPDVIIPSSSGRGYSRSLNSGRNSTPLTLTAPSISKPAVAQAHRGDQL</sequence>
<reference evidence="3" key="2">
    <citation type="submission" date="2015-01" db="EMBL/GenBank/DDBJ databases">
        <title>Evolutionary Origins and Diversification of the Mycorrhizal Mutualists.</title>
        <authorList>
            <consortium name="DOE Joint Genome Institute"/>
            <consortium name="Mycorrhizal Genomics Consortium"/>
            <person name="Kohler A."/>
            <person name="Kuo A."/>
            <person name="Nagy L.G."/>
            <person name="Floudas D."/>
            <person name="Copeland A."/>
            <person name="Barry K.W."/>
            <person name="Cichocki N."/>
            <person name="Veneault-Fourrey C."/>
            <person name="LaButti K."/>
            <person name="Lindquist E.A."/>
            <person name="Lipzen A."/>
            <person name="Lundell T."/>
            <person name="Morin E."/>
            <person name="Murat C."/>
            <person name="Riley R."/>
            <person name="Ohm R."/>
            <person name="Sun H."/>
            <person name="Tunlid A."/>
            <person name="Henrissat B."/>
            <person name="Grigoriev I.V."/>
            <person name="Hibbett D.S."/>
            <person name="Martin F."/>
        </authorList>
    </citation>
    <scope>NUCLEOTIDE SEQUENCE [LARGE SCALE GENOMIC DNA]</scope>
    <source>
        <strain evidence="3">MUT 4182</strain>
    </source>
</reference>
<proteinExistence type="predicted"/>
<feature type="region of interest" description="Disordered" evidence="1">
    <location>
        <begin position="402"/>
        <end position="463"/>
    </location>
</feature>
<gene>
    <name evidence="2" type="ORF">M407DRAFT_4328</name>
</gene>
<reference evidence="2 3" key="1">
    <citation type="submission" date="2014-04" db="EMBL/GenBank/DDBJ databases">
        <authorList>
            <consortium name="DOE Joint Genome Institute"/>
            <person name="Kuo A."/>
            <person name="Girlanda M."/>
            <person name="Perotto S."/>
            <person name="Kohler A."/>
            <person name="Nagy L.G."/>
            <person name="Floudas D."/>
            <person name="Copeland A."/>
            <person name="Barry K.W."/>
            <person name="Cichocki N."/>
            <person name="Veneault-Fourrey C."/>
            <person name="LaButti K."/>
            <person name="Lindquist E.A."/>
            <person name="Lipzen A."/>
            <person name="Lundell T."/>
            <person name="Morin E."/>
            <person name="Murat C."/>
            <person name="Sun H."/>
            <person name="Tunlid A."/>
            <person name="Henrissat B."/>
            <person name="Grigoriev I.V."/>
            <person name="Hibbett D.S."/>
            <person name="Martin F."/>
            <person name="Nordberg H.P."/>
            <person name="Cantor M.N."/>
            <person name="Hua S.X."/>
        </authorList>
    </citation>
    <scope>NUCLEOTIDE SEQUENCE [LARGE SCALE GENOMIC DNA]</scope>
    <source>
        <strain evidence="2 3">MUT 4182</strain>
    </source>
</reference>
<dbReference type="HOGENOM" id="CLU_590781_0_0_1"/>
<feature type="compositionally biased region" description="Basic and acidic residues" evidence="1">
    <location>
        <begin position="108"/>
        <end position="117"/>
    </location>
</feature>
<keyword evidence="3" id="KW-1185">Reference proteome</keyword>
<feature type="compositionally biased region" description="Polar residues" evidence="1">
    <location>
        <begin position="303"/>
        <end position="324"/>
    </location>
</feature>
<accession>A0A0C3QVV3</accession>
<organism evidence="2 3">
    <name type="scientific">Tulasnella calospora MUT 4182</name>
    <dbReference type="NCBI Taxonomy" id="1051891"/>
    <lineage>
        <taxon>Eukaryota</taxon>
        <taxon>Fungi</taxon>
        <taxon>Dikarya</taxon>
        <taxon>Basidiomycota</taxon>
        <taxon>Agaricomycotina</taxon>
        <taxon>Agaricomycetes</taxon>
        <taxon>Cantharellales</taxon>
        <taxon>Tulasnellaceae</taxon>
        <taxon>Tulasnella</taxon>
    </lineage>
</organism>
<dbReference type="EMBL" id="KN822952">
    <property type="protein sequence ID" value="KIO32854.1"/>
    <property type="molecule type" value="Genomic_DNA"/>
</dbReference>
<dbReference type="AlphaFoldDB" id="A0A0C3QVV3"/>
<feature type="region of interest" description="Disordered" evidence="1">
    <location>
        <begin position="85"/>
        <end position="177"/>
    </location>
</feature>
<feature type="compositionally biased region" description="Basic and acidic residues" evidence="1">
    <location>
        <begin position="406"/>
        <end position="418"/>
    </location>
</feature>
<name>A0A0C3QVV3_9AGAM</name>
<feature type="compositionally biased region" description="Polar residues" evidence="1">
    <location>
        <begin position="422"/>
        <end position="448"/>
    </location>
</feature>
<dbReference type="Proteomes" id="UP000054248">
    <property type="component" value="Unassembled WGS sequence"/>
</dbReference>
<feature type="region of interest" description="Disordered" evidence="1">
    <location>
        <begin position="303"/>
        <end position="344"/>
    </location>
</feature>
<evidence type="ECO:0000313" key="2">
    <source>
        <dbReference type="EMBL" id="KIO32854.1"/>
    </source>
</evidence>
<protein>
    <submittedName>
        <fullName evidence="2">Uncharacterized protein</fullName>
    </submittedName>
</protein>
<evidence type="ECO:0000256" key="1">
    <source>
        <dbReference type="SAM" id="MobiDB-lite"/>
    </source>
</evidence>
<dbReference type="OrthoDB" id="3254377at2759"/>